<evidence type="ECO:0000256" key="2">
    <source>
        <dbReference type="PIRSR" id="PIRSR005211-1"/>
    </source>
</evidence>
<evidence type="ECO:0000256" key="3">
    <source>
        <dbReference type="SAM" id="Phobius"/>
    </source>
</evidence>
<sequence length="426" mass="46880">MGQGFIYPSSFLHSGPSFGLEELSSAVMIPFALCTYVIYYFFRARSPPEVYTRPSKLSDFFIKHMQCVREVYAPFMLGFTGRIQTLLGSLLKKAPKLTYEEEIITFSDGGEMKLSWYTEGAFDSSCSIAIVLPGLTGCACSGYIMTIVKSIAQQGYRCVVLNNRGTFGQKLKTPRTYCASDTEDVSEAISLIHKRYPETPLTAIGVSLGALILFNYISSFGEGAPPEPNYVRTGEHAENAGNKCPLRAGLCISIPWKLTESCKNLEKSLNWLLFNLPLTNSLCEIVNTNAELLSDKFDVPRILKSRSLREFDEHFTTGMFGFSSAEDYYTQASPALKLDTIKVPLVCFAAADDPFIPLSSVPLKAISQSSHVMLVLTKHGGHIGFLDDLRPTGPTLMDRVATQFCLAVFGNLDELSASLPDSNVAE</sequence>
<accession>A0A0X3NK23</accession>
<evidence type="ECO:0000259" key="4">
    <source>
        <dbReference type="Pfam" id="PF00561"/>
    </source>
</evidence>
<evidence type="ECO:0000256" key="1">
    <source>
        <dbReference type="ARBA" id="ARBA00010884"/>
    </source>
</evidence>
<dbReference type="GO" id="GO:0051793">
    <property type="term" value="P:medium-chain fatty acid catabolic process"/>
    <property type="evidence" value="ECO:0007669"/>
    <property type="project" value="TreeGrafter"/>
</dbReference>
<feature type="active site" description="Charge relay system" evidence="2">
    <location>
        <position position="207"/>
    </location>
</feature>
<dbReference type="PANTHER" id="PTHR10794">
    <property type="entry name" value="ABHYDROLASE DOMAIN-CONTAINING PROTEIN"/>
    <property type="match status" value="1"/>
</dbReference>
<dbReference type="Pfam" id="PF00561">
    <property type="entry name" value="Abhydrolase_1"/>
    <property type="match status" value="1"/>
</dbReference>
<name>A0A0X3NK23_SCHSO</name>
<dbReference type="EMBL" id="GEEE01023402">
    <property type="protein sequence ID" value="JAP39823.1"/>
    <property type="molecule type" value="Transcribed_RNA"/>
</dbReference>
<feature type="transmembrane region" description="Helical" evidence="3">
    <location>
        <begin position="23"/>
        <end position="42"/>
    </location>
</feature>
<organism evidence="5">
    <name type="scientific">Schistocephalus solidus</name>
    <name type="common">Tapeworm</name>
    <dbReference type="NCBI Taxonomy" id="70667"/>
    <lineage>
        <taxon>Eukaryota</taxon>
        <taxon>Metazoa</taxon>
        <taxon>Spiralia</taxon>
        <taxon>Lophotrochozoa</taxon>
        <taxon>Platyhelminthes</taxon>
        <taxon>Cestoda</taxon>
        <taxon>Eucestoda</taxon>
        <taxon>Diphyllobothriidea</taxon>
        <taxon>Diphyllobothriidae</taxon>
        <taxon>Schistocephalus</taxon>
    </lineage>
</organism>
<dbReference type="InterPro" id="IPR000073">
    <property type="entry name" value="AB_hydrolase_1"/>
</dbReference>
<keyword evidence="3" id="KW-0812">Transmembrane</keyword>
<keyword evidence="3" id="KW-1133">Transmembrane helix</keyword>
<dbReference type="GO" id="GO:0047372">
    <property type="term" value="F:monoacylglycerol lipase activity"/>
    <property type="evidence" value="ECO:0007669"/>
    <property type="project" value="TreeGrafter"/>
</dbReference>
<comment type="similarity">
    <text evidence="1">Belongs to the AB hydrolase superfamily. AB hydrolase 4 family.</text>
</comment>
<dbReference type="InterPro" id="IPR012020">
    <property type="entry name" value="ABHD4"/>
</dbReference>
<evidence type="ECO:0000313" key="5">
    <source>
        <dbReference type="EMBL" id="JAP39823.1"/>
    </source>
</evidence>
<keyword evidence="3" id="KW-0472">Membrane</keyword>
<reference evidence="5" key="1">
    <citation type="submission" date="2016-01" db="EMBL/GenBank/DDBJ databases">
        <title>Reference transcriptome for the parasite Schistocephalus solidus: insights into the molecular evolution of parasitism.</title>
        <authorList>
            <person name="Hebert F.O."/>
            <person name="Grambauer S."/>
            <person name="Barber I."/>
            <person name="Landry C.R."/>
            <person name="Aubin-Horth N."/>
        </authorList>
    </citation>
    <scope>NUCLEOTIDE SEQUENCE</scope>
</reference>
<feature type="domain" description="AB hydrolase-1" evidence="4">
    <location>
        <begin position="130"/>
        <end position="220"/>
    </location>
</feature>
<protein>
    <submittedName>
        <fullName evidence="5">Abhydrolase domain-containing protein 3</fullName>
    </submittedName>
</protein>
<gene>
    <name evidence="5" type="primary">ABHD3</name>
    <name evidence="5" type="ORF">TR91689</name>
</gene>
<dbReference type="PIRSF" id="PIRSF005211">
    <property type="entry name" value="Ab_hydro_YheT"/>
    <property type="match status" value="1"/>
</dbReference>
<dbReference type="GO" id="GO:0051792">
    <property type="term" value="P:medium-chain fatty acid biosynthetic process"/>
    <property type="evidence" value="ECO:0007669"/>
    <property type="project" value="TreeGrafter"/>
</dbReference>
<feature type="active site" description="Charge relay system" evidence="2">
    <location>
        <position position="353"/>
    </location>
</feature>
<dbReference type="InterPro" id="IPR050960">
    <property type="entry name" value="AB_hydrolase_4_sf"/>
</dbReference>
<dbReference type="Gene3D" id="3.40.50.1820">
    <property type="entry name" value="alpha/beta hydrolase"/>
    <property type="match status" value="1"/>
</dbReference>
<dbReference type="GO" id="GO:0008126">
    <property type="term" value="F:acetylesterase activity"/>
    <property type="evidence" value="ECO:0007669"/>
    <property type="project" value="TreeGrafter"/>
</dbReference>
<feature type="active site" description="Charge relay system" evidence="2">
    <location>
        <position position="382"/>
    </location>
</feature>
<keyword evidence="5" id="KW-0378">Hydrolase</keyword>
<dbReference type="PANTHER" id="PTHR10794:SF63">
    <property type="entry name" value="ALPHA_BETA HYDROLASE 1, ISOFORM A"/>
    <property type="match status" value="1"/>
</dbReference>
<dbReference type="SUPFAM" id="SSF53474">
    <property type="entry name" value="alpha/beta-Hydrolases"/>
    <property type="match status" value="1"/>
</dbReference>
<dbReference type="InterPro" id="IPR029058">
    <property type="entry name" value="AB_hydrolase_fold"/>
</dbReference>
<proteinExistence type="inferred from homology"/>
<dbReference type="AlphaFoldDB" id="A0A0X3NK23"/>